<keyword evidence="4" id="KW-1185">Reference proteome</keyword>
<feature type="transmembrane region" description="Helical" evidence="2">
    <location>
        <begin position="130"/>
        <end position="148"/>
    </location>
</feature>
<evidence type="ECO:0000256" key="2">
    <source>
        <dbReference type="SAM" id="Phobius"/>
    </source>
</evidence>
<evidence type="ECO:0000313" key="4">
    <source>
        <dbReference type="Proteomes" id="UP000192251"/>
    </source>
</evidence>
<gene>
    <name evidence="3" type="ORF">B7C62_02380</name>
</gene>
<protein>
    <recommendedName>
        <fullName evidence="5">DUF3618 domain-containing protein</fullName>
    </recommendedName>
</protein>
<evidence type="ECO:0008006" key="5">
    <source>
        <dbReference type="Google" id="ProtNLM"/>
    </source>
</evidence>
<dbReference type="RefSeq" id="WP_084744592.1">
    <property type="nucleotide sequence ID" value="NZ_CP020563.1"/>
</dbReference>
<evidence type="ECO:0000313" key="3">
    <source>
        <dbReference type="EMBL" id="ARF71226.1"/>
    </source>
</evidence>
<name>A0ABC8BM24_9ACTN</name>
<feature type="compositionally biased region" description="Low complexity" evidence="1">
    <location>
        <begin position="31"/>
        <end position="40"/>
    </location>
</feature>
<feature type="compositionally biased region" description="Basic and acidic residues" evidence="1">
    <location>
        <begin position="44"/>
        <end position="58"/>
    </location>
</feature>
<feature type="region of interest" description="Disordered" evidence="1">
    <location>
        <begin position="1"/>
        <end position="73"/>
    </location>
</feature>
<dbReference type="Proteomes" id="UP000192251">
    <property type="component" value="Chromosome"/>
</dbReference>
<dbReference type="KEGG" id="kab:B7C62_02380"/>
<evidence type="ECO:0000256" key="1">
    <source>
        <dbReference type="SAM" id="MobiDB-lite"/>
    </source>
</evidence>
<dbReference type="EMBL" id="CP020563">
    <property type="protein sequence ID" value="ARF71226.1"/>
    <property type="molecule type" value="Genomic_DNA"/>
</dbReference>
<keyword evidence="2" id="KW-0472">Membrane</keyword>
<reference evidence="3 4" key="1">
    <citation type="submission" date="2017-04" db="EMBL/GenBank/DDBJ databases">
        <title>The complete genome sequence of Streptomyces albolongus YIM 101047, the producer of novel bafilomycins and novel odoriferous sesquiterpenoids.</title>
        <authorList>
            <person name="Yin M."/>
            <person name="Jiang Y."/>
        </authorList>
    </citation>
    <scope>NUCLEOTIDE SEQUENCE [LARGE SCALE GENOMIC DNA]</scope>
    <source>
        <strain evidence="3 4">YIM 101047</strain>
    </source>
</reference>
<organism evidence="3 4">
    <name type="scientific">Kitasatospora albolonga</name>
    <dbReference type="NCBI Taxonomy" id="68173"/>
    <lineage>
        <taxon>Bacteria</taxon>
        <taxon>Bacillati</taxon>
        <taxon>Actinomycetota</taxon>
        <taxon>Actinomycetes</taxon>
        <taxon>Kitasatosporales</taxon>
        <taxon>Streptomycetaceae</taxon>
        <taxon>Kitasatospora</taxon>
    </lineage>
</organism>
<feature type="compositionally biased region" description="Basic and acidic residues" evidence="1">
    <location>
        <begin position="15"/>
        <end position="28"/>
    </location>
</feature>
<keyword evidence="2" id="KW-1133">Transmembrane helix</keyword>
<keyword evidence="2" id="KW-0812">Transmembrane</keyword>
<proteinExistence type="predicted"/>
<sequence length="156" mass="16518">MNDESVNKMGTPTPEELREQVQRTRDGLGRTAGAPPTAGADIRTQVKERAAAVREQASEKAASASGLMRGTTEQAARLVKDRTPDAVLEKTAEAAAQVREGAVRAGRYAADRTPDPVLDRAGRAASAARAHRVPLLAGGALFAVLLLVRRGRGRKQ</sequence>
<accession>A0ABC8BM24</accession>
<dbReference type="AlphaFoldDB" id="A0ABC8BM24"/>